<gene>
    <name evidence="1" type="ORF">LCGC14_2508290</name>
</gene>
<feature type="non-terminal residue" evidence="1">
    <location>
        <position position="374"/>
    </location>
</feature>
<protein>
    <submittedName>
        <fullName evidence="1">Uncharacterized protein</fullName>
    </submittedName>
</protein>
<proteinExistence type="predicted"/>
<evidence type="ECO:0000313" key="1">
    <source>
        <dbReference type="EMBL" id="KKL15170.1"/>
    </source>
</evidence>
<sequence>MERKDYTNLSIVSAKIPASTHLWLEVNSAGSHYTVAAGDLTHLWYSADKMDTEAKIDIDPGNAHGGDNDHRPLAILSAFHDIPNKIIYFIDNAGGNTIYAWKLDYSSSESAPTITELGTIAGLNGVTGADIFLTTNLTIVYTDGNKVSSNWWVDPNWISKSALGTVGNTYEGSFVIVPSTGSFDYFLMDIAGVGSQIAFLSVTKATGDLDSITTHGDVSLPPDSQRGMAYDGSDIASFILTLDADGKEYLYTYSTVDTPIDFTKHAEFNVSLMLDRNTASGILEKAFHITASGIYQLHNVLGYQLHLIATPSTDAVWIAITDNFLMNDDGDMYEYEDINAYITELVINMKKMSHWTATMSQLDTYPIEKGMFVV</sequence>
<dbReference type="AlphaFoldDB" id="A0A0F9B0J1"/>
<comment type="caution">
    <text evidence="1">The sequence shown here is derived from an EMBL/GenBank/DDBJ whole genome shotgun (WGS) entry which is preliminary data.</text>
</comment>
<name>A0A0F9B0J1_9ZZZZ</name>
<organism evidence="1">
    <name type="scientific">marine sediment metagenome</name>
    <dbReference type="NCBI Taxonomy" id="412755"/>
    <lineage>
        <taxon>unclassified sequences</taxon>
        <taxon>metagenomes</taxon>
        <taxon>ecological metagenomes</taxon>
    </lineage>
</organism>
<dbReference type="EMBL" id="LAZR01040166">
    <property type="protein sequence ID" value="KKL15170.1"/>
    <property type="molecule type" value="Genomic_DNA"/>
</dbReference>
<reference evidence="1" key="1">
    <citation type="journal article" date="2015" name="Nature">
        <title>Complex archaea that bridge the gap between prokaryotes and eukaryotes.</title>
        <authorList>
            <person name="Spang A."/>
            <person name="Saw J.H."/>
            <person name="Jorgensen S.L."/>
            <person name="Zaremba-Niedzwiedzka K."/>
            <person name="Martijn J."/>
            <person name="Lind A.E."/>
            <person name="van Eijk R."/>
            <person name="Schleper C."/>
            <person name="Guy L."/>
            <person name="Ettema T.J."/>
        </authorList>
    </citation>
    <scope>NUCLEOTIDE SEQUENCE</scope>
</reference>
<accession>A0A0F9B0J1</accession>